<evidence type="ECO:0000313" key="2">
    <source>
        <dbReference type="EMBL" id="OGI83235.1"/>
    </source>
</evidence>
<keyword evidence="1" id="KW-0812">Transmembrane</keyword>
<feature type="transmembrane region" description="Helical" evidence="1">
    <location>
        <begin position="38"/>
        <end position="63"/>
    </location>
</feature>
<feature type="transmembrane region" description="Helical" evidence="1">
    <location>
        <begin position="7"/>
        <end position="26"/>
    </location>
</feature>
<name>A0A1F6WNB4_9BACT</name>
<reference evidence="2 3" key="1">
    <citation type="journal article" date="2016" name="Nat. Commun.">
        <title>Thousands of microbial genomes shed light on interconnected biogeochemical processes in an aquifer system.</title>
        <authorList>
            <person name="Anantharaman K."/>
            <person name="Brown C.T."/>
            <person name="Hug L.A."/>
            <person name="Sharon I."/>
            <person name="Castelle C.J."/>
            <person name="Probst A.J."/>
            <person name="Thomas B.C."/>
            <person name="Singh A."/>
            <person name="Wilkins M.J."/>
            <person name="Karaoz U."/>
            <person name="Brodie E.L."/>
            <person name="Williams K.H."/>
            <person name="Hubbard S.S."/>
            <person name="Banfield J.F."/>
        </authorList>
    </citation>
    <scope>NUCLEOTIDE SEQUENCE [LARGE SCALE GENOMIC DNA]</scope>
</reference>
<keyword evidence="1" id="KW-0472">Membrane</keyword>
<protein>
    <submittedName>
        <fullName evidence="2">Uncharacterized protein</fullName>
    </submittedName>
</protein>
<accession>A0A1F6WNB4</accession>
<dbReference type="STRING" id="1801766.A2997_00110"/>
<organism evidence="2 3">
    <name type="scientific">Candidatus Nomurabacteria bacterium RIFCSPLOWO2_01_FULL_36_10b</name>
    <dbReference type="NCBI Taxonomy" id="1801766"/>
    <lineage>
        <taxon>Bacteria</taxon>
        <taxon>Candidatus Nomuraibacteriota</taxon>
    </lineage>
</organism>
<sequence>MRTQIGLFFCSIGACMSAISIVLLAYELIKNWHNPEFPILVVEGLAILSGVLFLFFYVGALIITEKSKQS</sequence>
<comment type="caution">
    <text evidence="2">The sequence shown here is derived from an EMBL/GenBank/DDBJ whole genome shotgun (WGS) entry which is preliminary data.</text>
</comment>
<dbReference type="PROSITE" id="PS51257">
    <property type="entry name" value="PROKAR_LIPOPROTEIN"/>
    <property type="match status" value="1"/>
</dbReference>
<proteinExistence type="predicted"/>
<dbReference type="EMBL" id="MFUQ01000021">
    <property type="protein sequence ID" value="OGI83235.1"/>
    <property type="molecule type" value="Genomic_DNA"/>
</dbReference>
<evidence type="ECO:0000256" key="1">
    <source>
        <dbReference type="SAM" id="Phobius"/>
    </source>
</evidence>
<evidence type="ECO:0000313" key="3">
    <source>
        <dbReference type="Proteomes" id="UP000179448"/>
    </source>
</evidence>
<gene>
    <name evidence="2" type="ORF">A2997_00110</name>
</gene>
<dbReference type="AlphaFoldDB" id="A0A1F6WNB4"/>
<dbReference type="Proteomes" id="UP000179448">
    <property type="component" value="Unassembled WGS sequence"/>
</dbReference>
<keyword evidence="1" id="KW-1133">Transmembrane helix</keyword>